<proteinExistence type="predicted"/>
<evidence type="ECO:0000313" key="1">
    <source>
        <dbReference type="EMBL" id="CAB4139234.1"/>
    </source>
</evidence>
<dbReference type="EMBL" id="LR796713">
    <property type="protein sequence ID" value="CAB4160581.1"/>
    <property type="molecule type" value="Genomic_DNA"/>
</dbReference>
<sequence>MASPNYYAGVRSAVPVPYVPGPPPGDQEALVAEFTRLQAAVETLAALVPQVATSAPLRPLEGMVRYAKAPWNPLGTGNRWVQYLGGAWVAFP</sequence>
<reference evidence="1" key="1">
    <citation type="submission" date="2020-04" db="EMBL/GenBank/DDBJ databases">
        <authorList>
            <person name="Chiriac C."/>
            <person name="Salcher M."/>
            <person name="Ghai R."/>
            <person name="Kavagutti S V."/>
        </authorList>
    </citation>
    <scope>NUCLEOTIDE SEQUENCE</scope>
</reference>
<accession>A0A6J5LX84</accession>
<organism evidence="1">
    <name type="scientific">uncultured Caudovirales phage</name>
    <dbReference type="NCBI Taxonomy" id="2100421"/>
    <lineage>
        <taxon>Viruses</taxon>
        <taxon>Duplodnaviria</taxon>
        <taxon>Heunggongvirae</taxon>
        <taxon>Uroviricota</taxon>
        <taxon>Caudoviricetes</taxon>
        <taxon>Peduoviridae</taxon>
        <taxon>Maltschvirus</taxon>
        <taxon>Maltschvirus maltsch</taxon>
    </lineage>
</organism>
<dbReference type="EMBL" id="LR796353">
    <property type="protein sequence ID" value="CAB4139234.1"/>
    <property type="molecule type" value="Genomic_DNA"/>
</dbReference>
<evidence type="ECO:0000313" key="2">
    <source>
        <dbReference type="EMBL" id="CAB4160581.1"/>
    </source>
</evidence>
<name>A0A6J5LX84_9CAUD</name>
<gene>
    <name evidence="1" type="ORF">UFOVP345_28</name>
    <name evidence="2" type="ORF">UFOVP732_3</name>
</gene>
<protein>
    <submittedName>
        <fullName evidence="1">Uncharacterized protein</fullName>
    </submittedName>
</protein>